<name>A0A1D1YZI4_9ARAE</name>
<dbReference type="EMBL" id="GDJX01007871">
    <property type="protein sequence ID" value="JAT60065.1"/>
    <property type="molecule type" value="Transcribed_RNA"/>
</dbReference>
<reference evidence="2" key="1">
    <citation type="submission" date="2015-07" db="EMBL/GenBank/DDBJ databases">
        <title>Transcriptome Assembly of Anthurium amnicola.</title>
        <authorList>
            <person name="Suzuki J."/>
        </authorList>
    </citation>
    <scope>NUCLEOTIDE SEQUENCE</scope>
</reference>
<feature type="region of interest" description="Disordered" evidence="1">
    <location>
        <begin position="68"/>
        <end position="96"/>
    </location>
</feature>
<accession>A0A1D1YZI4</accession>
<feature type="compositionally biased region" description="Basic and acidic residues" evidence="1">
    <location>
        <begin position="175"/>
        <end position="185"/>
    </location>
</feature>
<feature type="region of interest" description="Disordered" evidence="1">
    <location>
        <begin position="157"/>
        <end position="203"/>
    </location>
</feature>
<dbReference type="AlphaFoldDB" id="A0A1D1YZI4"/>
<protein>
    <submittedName>
        <fullName evidence="2">Uncharacterized protein</fullName>
    </submittedName>
</protein>
<organism evidence="2">
    <name type="scientific">Anthurium amnicola</name>
    <dbReference type="NCBI Taxonomy" id="1678845"/>
    <lineage>
        <taxon>Eukaryota</taxon>
        <taxon>Viridiplantae</taxon>
        <taxon>Streptophyta</taxon>
        <taxon>Embryophyta</taxon>
        <taxon>Tracheophyta</taxon>
        <taxon>Spermatophyta</taxon>
        <taxon>Magnoliopsida</taxon>
        <taxon>Liliopsida</taxon>
        <taxon>Araceae</taxon>
        <taxon>Pothoideae</taxon>
        <taxon>Potheae</taxon>
        <taxon>Anthurium</taxon>
    </lineage>
</organism>
<evidence type="ECO:0000313" key="2">
    <source>
        <dbReference type="EMBL" id="JAT60065.1"/>
    </source>
</evidence>
<evidence type="ECO:0000256" key="1">
    <source>
        <dbReference type="SAM" id="MobiDB-lite"/>
    </source>
</evidence>
<gene>
    <name evidence="2" type="ORF">g.97582</name>
</gene>
<feature type="non-terminal residue" evidence="2">
    <location>
        <position position="1"/>
    </location>
</feature>
<proteinExistence type="predicted"/>
<sequence>GAGGAGEGAGAVVVGVAVGAWARRLEHLRVDRRLAGAGVGELPAAAVLRLPEDLAGAPAGLPLPCPQLRGAPLDQVRGAPRGGAPPRPPARLHHQRQVVPVHQAHVVEVHPAMAVQGDLRQGGRRDRPRPVALHLTGAAVAGGAGAPGGGGVVEPAAGAAPEAAGPAGGGLEGARASRRELEAGRPQRGAAGVGEHPRPHHVAAPVHEGECGAMRHSA</sequence>